<dbReference type="Pfam" id="PF00392">
    <property type="entry name" value="GntR"/>
    <property type="match status" value="1"/>
</dbReference>
<proteinExistence type="predicted"/>
<dbReference type="PANTHER" id="PTHR30146">
    <property type="entry name" value="LACI-RELATED TRANSCRIPTIONAL REPRESSOR"/>
    <property type="match status" value="1"/>
</dbReference>
<evidence type="ECO:0000313" key="5">
    <source>
        <dbReference type="EMBL" id="MBE1609679.1"/>
    </source>
</evidence>
<keyword evidence="3" id="KW-0804">Transcription</keyword>
<dbReference type="CDD" id="cd07377">
    <property type="entry name" value="WHTH_GntR"/>
    <property type="match status" value="1"/>
</dbReference>
<dbReference type="InterPro" id="IPR036390">
    <property type="entry name" value="WH_DNA-bd_sf"/>
</dbReference>
<dbReference type="RefSeq" id="WP_192753218.1">
    <property type="nucleotide sequence ID" value="NZ_BAABJL010000163.1"/>
</dbReference>
<dbReference type="CDD" id="cd06267">
    <property type="entry name" value="PBP1_LacI_sugar_binding-like"/>
    <property type="match status" value="1"/>
</dbReference>
<comment type="caution">
    <text evidence="5">The sequence shown here is derived from an EMBL/GenBank/DDBJ whole genome shotgun (WGS) entry which is preliminary data.</text>
</comment>
<dbReference type="SUPFAM" id="SSF53822">
    <property type="entry name" value="Periplasmic binding protein-like I"/>
    <property type="match status" value="1"/>
</dbReference>
<name>A0A927RCA1_9ACTN</name>
<feature type="domain" description="HTH gntR-type" evidence="4">
    <location>
        <begin position="8"/>
        <end position="76"/>
    </location>
</feature>
<protein>
    <submittedName>
        <fullName evidence="5">DNA-binding LacI/PurR family transcriptional regulator</fullName>
    </submittedName>
</protein>
<dbReference type="Gene3D" id="3.40.50.2300">
    <property type="match status" value="2"/>
</dbReference>
<evidence type="ECO:0000256" key="1">
    <source>
        <dbReference type="ARBA" id="ARBA00023015"/>
    </source>
</evidence>
<dbReference type="GO" id="GO:0000976">
    <property type="term" value="F:transcription cis-regulatory region binding"/>
    <property type="evidence" value="ECO:0007669"/>
    <property type="project" value="TreeGrafter"/>
</dbReference>
<evidence type="ECO:0000259" key="4">
    <source>
        <dbReference type="PROSITE" id="PS50949"/>
    </source>
</evidence>
<dbReference type="InterPro" id="IPR001761">
    <property type="entry name" value="Peripla_BP/Lac1_sug-bd_dom"/>
</dbReference>
<dbReference type="SUPFAM" id="SSF46785">
    <property type="entry name" value="Winged helix' DNA-binding domain"/>
    <property type="match status" value="1"/>
</dbReference>
<gene>
    <name evidence="5" type="ORF">HEB94_006527</name>
</gene>
<keyword evidence="1" id="KW-0805">Transcription regulation</keyword>
<dbReference type="AlphaFoldDB" id="A0A927RCA1"/>
<evidence type="ECO:0000256" key="3">
    <source>
        <dbReference type="ARBA" id="ARBA00023163"/>
    </source>
</evidence>
<sequence length="388" mass="42369">MDDPGSPAPLYDRIKREIRAAIVRGDYVPGAPFITQREICERYSVSNTTAVRALNDLVTEGVLIRRRGKGTYVADQDTPKPAPTGADRSIACVVHGLQGPHVSQLVKGVESMCSELDYRMYLSESDASAERERRALRQAVDTHAHGVVLYPVEGQVNGDLVDELRRRRVPLVLVDRYRTDLATDAVIVDNFTVGYQLTKELIDRGHHRIGTLWGETQCTSVRDRLTGHKHALRDHGLPVVPELTVLQSFQTLPDAGRRAALARLLGSTEPPTVFLCSNGYVLAAAANTLLQLGVEIPVQVDLAGMDDAGPYDILPLTAVAAVLPSYDMGRKAMRLLAGRIGSDDPYREVEHVVLPAVIRTRDTATAYLRAVISADPLPPSSNQPSTFG</sequence>
<dbReference type="EMBL" id="JADBEM010000001">
    <property type="protein sequence ID" value="MBE1609679.1"/>
    <property type="molecule type" value="Genomic_DNA"/>
</dbReference>
<dbReference type="SMART" id="SM00345">
    <property type="entry name" value="HTH_GNTR"/>
    <property type="match status" value="1"/>
</dbReference>
<dbReference type="InterPro" id="IPR036388">
    <property type="entry name" value="WH-like_DNA-bd_sf"/>
</dbReference>
<accession>A0A927RCA1</accession>
<reference evidence="5" key="1">
    <citation type="submission" date="2020-10" db="EMBL/GenBank/DDBJ databases">
        <title>Sequencing the genomes of 1000 actinobacteria strains.</title>
        <authorList>
            <person name="Klenk H.-P."/>
        </authorList>
    </citation>
    <scope>NUCLEOTIDE SEQUENCE</scope>
    <source>
        <strain evidence="5">DSM 45354</strain>
    </source>
</reference>
<dbReference type="GO" id="GO:0003700">
    <property type="term" value="F:DNA-binding transcription factor activity"/>
    <property type="evidence" value="ECO:0007669"/>
    <property type="project" value="InterPro"/>
</dbReference>
<evidence type="ECO:0000256" key="2">
    <source>
        <dbReference type="ARBA" id="ARBA00023125"/>
    </source>
</evidence>
<dbReference type="PANTHER" id="PTHR30146:SF109">
    <property type="entry name" value="HTH-TYPE TRANSCRIPTIONAL REGULATOR GALS"/>
    <property type="match status" value="1"/>
</dbReference>
<dbReference type="InterPro" id="IPR028082">
    <property type="entry name" value="Peripla_BP_I"/>
</dbReference>
<keyword evidence="6" id="KW-1185">Reference proteome</keyword>
<organism evidence="5 6">
    <name type="scientific">Actinopolymorpha pittospori</name>
    <dbReference type="NCBI Taxonomy" id="648752"/>
    <lineage>
        <taxon>Bacteria</taxon>
        <taxon>Bacillati</taxon>
        <taxon>Actinomycetota</taxon>
        <taxon>Actinomycetes</taxon>
        <taxon>Propionibacteriales</taxon>
        <taxon>Actinopolymorphaceae</taxon>
        <taxon>Actinopolymorpha</taxon>
    </lineage>
</organism>
<evidence type="ECO:0000313" key="6">
    <source>
        <dbReference type="Proteomes" id="UP000638648"/>
    </source>
</evidence>
<dbReference type="PROSITE" id="PS50949">
    <property type="entry name" value="HTH_GNTR"/>
    <property type="match status" value="1"/>
</dbReference>
<dbReference type="Gene3D" id="1.10.10.10">
    <property type="entry name" value="Winged helix-like DNA-binding domain superfamily/Winged helix DNA-binding domain"/>
    <property type="match status" value="1"/>
</dbReference>
<dbReference type="InterPro" id="IPR000524">
    <property type="entry name" value="Tscrpt_reg_HTH_GntR"/>
</dbReference>
<dbReference type="Pfam" id="PF00532">
    <property type="entry name" value="Peripla_BP_1"/>
    <property type="match status" value="1"/>
</dbReference>
<keyword evidence="2 5" id="KW-0238">DNA-binding</keyword>
<dbReference type="Proteomes" id="UP000638648">
    <property type="component" value="Unassembled WGS sequence"/>
</dbReference>